<organism evidence="4 5">
    <name type="scientific">Rothia mucilaginosa</name>
    <dbReference type="NCBI Taxonomy" id="43675"/>
    <lineage>
        <taxon>Bacteria</taxon>
        <taxon>Bacillati</taxon>
        <taxon>Actinomycetota</taxon>
        <taxon>Actinomycetes</taxon>
        <taxon>Micrococcales</taxon>
        <taxon>Micrococcaceae</taxon>
        <taxon>Rothia</taxon>
    </lineage>
</organism>
<dbReference type="SMART" id="SM00479">
    <property type="entry name" value="EXOIII"/>
    <property type="match status" value="1"/>
</dbReference>
<dbReference type="InterPro" id="IPR036397">
    <property type="entry name" value="RNaseH_sf"/>
</dbReference>
<dbReference type="SUPFAM" id="SSF53098">
    <property type="entry name" value="Ribonuclease H-like"/>
    <property type="match status" value="1"/>
</dbReference>
<dbReference type="CDD" id="cd06127">
    <property type="entry name" value="DEDDh"/>
    <property type="match status" value="1"/>
</dbReference>
<dbReference type="Pfam" id="PF00929">
    <property type="entry name" value="RNase_T"/>
    <property type="match status" value="1"/>
</dbReference>
<keyword evidence="2" id="KW-0378">Hydrolase</keyword>
<keyword evidence="1" id="KW-0540">Nuclease</keyword>
<name>A0A291DGZ9_9MICC</name>
<dbReference type="InterPro" id="IPR012337">
    <property type="entry name" value="RNaseH-like_sf"/>
</dbReference>
<dbReference type="NCBIfam" id="NF005927">
    <property type="entry name" value="PRK07942.1"/>
    <property type="match status" value="1"/>
</dbReference>
<dbReference type="EMBL" id="CP023510">
    <property type="protein sequence ID" value="ATF63683.1"/>
    <property type="molecule type" value="Genomic_DNA"/>
</dbReference>
<evidence type="ECO:0000256" key="1">
    <source>
        <dbReference type="ARBA" id="ARBA00022722"/>
    </source>
</evidence>
<reference evidence="5" key="1">
    <citation type="submission" date="2017-09" db="EMBL/GenBank/DDBJ databases">
        <title>FDA dAtabase for Regulatory Grade micrObial Sequences (FDA-ARGOS): Supporting development and validation of Infectious Disease Dx tests.</title>
        <authorList>
            <person name="Minogue T."/>
            <person name="Wolcott M."/>
            <person name="Wasieloski L."/>
            <person name="Aguilar W."/>
            <person name="Moore D."/>
            <person name="Tallon L."/>
            <person name="Sadzewicz L."/>
            <person name="Ott S."/>
            <person name="Zhao X."/>
            <person name="Nagaraj S."/>
            <person name="Vavikolanu K."/>
            <person name="Aluvathingal J."/>
            <person name="Nadendla S."/>
            <person name="Sichtig H."/>
        </authorList>
    </citation>
    <scope>NUCLEOTIDE SEQUENCE [LARGE SCALE GENOMIC DNA]</scope>
    <source>
        <strain evidence="5">FDAARGOS_369</strain>
    </source>
</reference>
<evidence type="ECO:0000256" key="3">
    <source>
        <dbReference type="ARBA" id="ARBA00022839"/>
    </source>
</evidence>
<protein>
    <submittedName>
        <fullName evidence="4">3'-5' exonuclease</fullName>
    </submittedName>
</protein>
<dbReference type="GO" id="GO:0005829">
    <property type="term" value="C:cytosol"/>
    <property type="evidence" value="ECO:0007669"/>
    <property type="project" value="TreeGrafter"/>
</dbReference>
<gene>
    <name evidence="4" type="ORF">CO690_08295</name>
</gene>
<proteinExistence type="predicted"/>
<sequence>MTWMNGLRATFDLETTGVDVTTARIVTASLILLDPQGNVVRRGEWLADPGVEIPAGAAAVHGITTEYAREHGRPAREVVWELAGAIGALNLDGVPIIAFNAAYDFSVLHHEMLRHNIANGELPPGVVLDPYVLHKHVIPRKRGKRTLEVLAAEYGVSLENAHTSADDALAAERLLVKLTEQFPEVLNVDARQLHEQQIQWAAEQAASFQAWLRTQPGKESEVIDGRWPVRR</sequence>
<dbReference type="AlphaFoldDB" id="A0A291DGZ9"/>
<evidence type="ECO:0000313" key="4">
    <source>
        <dbReference type="EMBL" id="ATF63683.1"/>
    </source>
</evidence>
<evidence type="ECO:0000313" key="5">
    <source>
        <dbReference type="Proteomes" id="UP000218628"/>
    </source>
</evidence>
<dbReference type="GO" id="GO:0008408">
    <property type="term" value="F:3'-5' exonuclease activity"/>
    <property type="evidence" value="ECO:0007669"/>
    <property type="project" value="TreeGrafter"/>
</dbReference>
<dbReference type="InterPro" id="IPR013520">
    <property type="entry name" value="Ribonucl_H"/>
</dbReference>
<evidence type="ECO:0000256" key="2">
    <source>
        <dbReference type="ARBA" id="ARBA00022801"/>
    </source>
</evidence>
<dbReference type="Gene3D" id="3.30.420.10">
    <property type="entry name" value="Ribonuclease H-like superfamily/Ribonuclease H"/>
    <property type="match status" value="1"/>
</dbReference>
<dbReference type="PANTHER" id="PTHR30231">
    <property type="entry name" value="DNA POLYMERASE III SUBUNIT EPSILON"/>
    <property type="match status" value="1"/>
</dbReference>
<accession>A0A291DGZ9</accession>
<dbReference type="GO" id="GO:0003676">
    <property type="term" value="F:nucleic acid binding"/>
    <property type="evidence" value="ECO:0007669"/>
    <property type="project" value="InterPro"/>
</dbReference>
<dbReference type="PANTHER" id="PTHR30231:SF4">
    <property type="entry name" value="PROTEIN NEN2"/>
    <property type="match status" value="1"/>
</dbReference>
<dbReference type="OMA" id="RQIEWYA"/>
<dbReference type="RefSeq" id="WP_012903182.1">
    <property type="nucleotide sequence ID" value="NZ_CAJZGU010000007.1"/>
</dbReference>
<dbReference type="Proteomes" id="UP000218628">
    <property type="component" value="Chromosome"/>
</dbReference>
<keyword evidence="3 4" id="KW-0269">Exonuclease</keyword>